<dbReference type="PROSITE" id="PS50405">
    <property type="entry name" value="GST_CTER"/>
    <property type="match status" value="1"/>
</dbReference>
<dbReference type="Pfam" id="PF00043">
    <property type="entry name" value="GST_C"/>
    <property type="match status" value="1"/>
</dbReference>
<evidence type="ECO:0000259" key="3">
    <source>
        <dbReference type="PROSITE" id="PS50405"/>
    </source>
</evidence>
<dbReference type="InterPro" id="IPR040079">
    <property type="entry name" value="Glutathione_S-Trfase"/>
</dbReference>
<dbReference type="InterPro" id="IPR036249">
    <property type="entry name" value="Thioredoxin-like_sf"/>
</dbReference>
<dbReference type="SFLD" id="SFLDG00358">
    <property type="entry name" value="Main_(cytGST)"/>
    <property type="match status" value="1"/>
</dbReference>
<name>A0A844Z4A6_9SPHN</name>
<dbReference type="SUPFAM" id="SSF47616">
    <property type="entry name" value="GST C-terminal domain-like"/>
    <property type="match status" value="1"/>
</dbReference>
<dbReference type="InterPro" id="IPR010987">
    <property type="entry name" value="Glutathione-S-Trfase_C-like"/>
</dbReference>
<dbReference type="PROSITE" id="PS50404">
    <property type="entry name" value="GST_NTER"/>
    <property type="match status" value="1"/>
</dbReference>
<dbReference type="Proteomes" id="UP000466966">
    <property type="component" value="Unassembled WGS sequence"/>
</dbReference>
<protein>
    <submittedName>
        <fullName evidence="4">Glutathione S-transferase family protein</fullName>
    </submittedName>
</protein>
<organism evidence="4 5">
    <name type="scientific">Alteraurantiacibacter buctensis</name>
    <dbReference type="NCBI Taxonomy" id="1503981"/>
    <lineage>
        <taxon>Bacteria</taxon>
        <taxon>Pseudomonadati</taxon>
        <taxon>Pseudomonadota</taxon>
        <taxon>Alphaproteobacteria</taxon>
        <taxon>Sphingomonadales</taxon>
        <taxon>Erythrobacteraceae</taxon>
        <taxon>Alteraurantiacibacter</taxon>
    </lineage>
</organism>
<dbReference type="PANTHER" id="PTHR44051">
    <property type="entry name" value="GLUTATHIONE S-TRANSFERASE-RELATED"/>
    <property type="match status" value="1"/>
</dbReference>
<reference evidence="4 5" key="1">
    <citation type="submission" date="2019-12" db="EMBL/GenBank/DDBJ databases">
        <title>Genomic-based taxomic classification of the family Erythrobacteraceae.</title>
        <authorList>
            <person name="Xu L."/>
        </authorList>
    </citation>
    <scope>NUCLEOTIDE SEQUENCE [LARGE SCALE GENOMIC DNA]</scope>
    <source>
        <strain evidence="4 5">M0322</strain>
    </source>
</reference>
<keyword evidence="4" id="KW-0808">Transferase</keyword>
<dbReference type="SUPFAM" id="SSF52833">
    <property type="entry name" value="Thioredoxin-like"/>
    <property type="match status" value="1"/>
</dbReference>
<dbReference type="InterPro" id="IPR004046">
    <property type="entry name" value="GST_C"/>
</dbReference>
<dbReference type="Pfam" id="PF02798">
    <property type="entry name" value="GST_N"/>
    <property type="match status" value="1"/>
</dbReference>
<feature type="domain" description="GST N-terminal" evidence="2">
    <location>
        <begin position="12"/>
        <end position="91"/>
    </location>
</feature>
<gene>
    <name evidence="4" type="ORF">GRI99_13655</name>
</gene>
<dbReference type="InterPro" id="IPR036282">
    <property type="entry name" value="Glutathione-S-Trfase_C_sf"/>
</dbReference>
<dbReference type="Gene3D" id="3.40.30.10">
    <property type="entry name" value="Glutaredoxin"/>
    <property type="match status" value="1"/>
</dbReference>
<comment type="caution">
    <text evidence="4">The sequence shown here is derived from an EMBL/GenBank/DDBJ whole genome shotgun (WGS) entry which is preliminary data.</text>
</comment>
<dbReference type="PANTHER" id="PTHR44051:SF8">
    <property type="entry name" value="GLUTATHIONE S-TRANSFERASE GSTA"/>
    <property type="match status" value="1"/>
</dbReference>
<dbReference type="OrthoDB" id="9811242at2"/>
<evidence type="ECO:0000256" key="1">
    <source>
        <dbReference type="RuleBase" id="RU003494"/>
    </source>
</evidence>
<dbReference type="CDD" id="cd03207">
    <property type="entry name" value="GST_C_8"/>
    <property type="match status" value="1"/>
</dbReference>
<evidence type="ECO:0000259" key="2">
    <source>
        <dbReference type="PROSITE" id="PS50404"/>
    </source>
</evidence>
<dbReference type="InterPro" id="IPR004045">
    <property type="entry name" value="Glutathione_S-Trfase_N"/>
</dbReference>
<dbReference type="AlphaFoldDB" id="A0A844Z4A6"/>
<evidence type="ECO:0000313" key="5">
    <source>
        <dbReference type="Proteomes" id="UP000466966"/>
    </source>
</evidence>
<dbReference type="Gene3D" id="1.20.1050.10">
    <property type="match status" value="1"/>
</dbReference>
<sequence>MTGAPLPVLTVFDWVPELVRGLVRDLRVRWAFEELGQPYAVEKVQARGAKPADYVQRQPFEQVPALADGDLHIFESGAMLLYLAEKHGGLLPADPQACWTAKSWLFSAFNSVEPVCTRMFGYAVFFADQPWAAGAREPAEGLAKQRLKRLAAALDGKDWLAGEFSIADIAMVTVLENLRPTGLVEQEPAVAAYVARAKARPAYAKAYADQLADYDGQPFTM</sequence>
<dbReference type="CDD" id="cd03046">
    <property type="entry name" value="GST_N_GTT1_like"/>
    <property type="match status" value="1"/>
</dbReference>
<feature type="domain" description="GST C-terminal" evidence="3">
    <location>
        <begin position="94"/>
        <end position="219"/>
    </location>
</feature>
<accession>A0A844Z4A6</accession>
<dbReference type="GO" id="GO:0016740">
    <property type="term" value="F:transferase activity"/>
    <property type="evidence" value="ECO:0007669"/>
    <property type="project" value="UniProtKB-KW"/>
</dbReference>
<comment type="similarity">
    <text evidence="1">Belongs to the GST superfamily.</text>
</comment>
<dbReference type="SFLD" id="SFLDS00019">
    <property type="entry name" value="Glutathione_Transferase_(cytos"/>
    <property type="match status" value="1"/>
</dbReference>
<dbReference type="EMBL" id="WTYV01000005">
    <property type="protein sequence ID" value="MXO72673.1"/>
    <property type="molecule type" value="Genomic_DNA"/>
</dbReference>
<keyword evidence="5" id="KW-1185">Reference proteome</keyword>
<dbReference type="RefSeq" id="WP_160772584.1">
    <property type="nucleotide sequence ID" value="NZ_WTYV01000005.1"/>
</dbReference>
<proteinExistence type="inferred from homology"/>
<dbReference type="FunFam" id="3.40.30.10:FF:000331">
    <property type="entry name" value="Glutathione S-transferase"/>
    <property type="match status" value="1"/>
</dbReference>
<evidence type="ECO:0000313" key="4">
    <source>
        <dbReference type="EMBL" id="MXO72673.1"/>
    </source>
</evidence>